<dbReference type="AlphaFoldDB" id="X1C1B3"/>
<feature type="non-terminal residue" evidence="1">
    <location>
        <position position="293"/>
    </location>
</feature>
<evidence type="ECO:0000313" key="1">
    <source>
        <dbReference type="EMBL" id="GAH01052.1"/>
    </source>
</evidence>
<dbReference type="Gene3D" id="2.180.10.10">
    <property type="entry name" value="RHS repeat-associated core"/>
    <property type="match status" value="1"/>
</dbReference>
<dbReference type="EMBL" id="BART01020178">
    <property type="protein sequence ID" value="GAH01052.1"/>
    <property type="molecule type" value="Genomic_DNA"/>
</dbReference>
<gene>
    <name evidence="1" type="ORF">S01H4_37539</name>
</gene>
<name>X1C1B3_9ZZZZ</name>
<comment type="caution">
    <text evidence="1">The sequence shown here is derived from an EMBL/GenBank/DDBJ whole genome shotgun (WGS) entry which is preliminary data.</text>
</comment>
<organism evidence="1">
    <name type="scientific">marine sediment metagenome</name>
    <dbReference type="NCBI Taxonomy" id="412755"/>
    <lineage>
        <taxon>unclassified sequences</taxon>
        <taxon>metagenomes</taxon>
        <taxon>ecological metagenomes</taxon>
    </lineage>
</organism>
<feature type="non-terminal residue" evidence="1">
    <location>
        <position position="1"/>
    </location>
</feature>
<proteinExistence type="predicted"/>
<protein>
    <recommendedName>
        <fullName evidence="2">Insecticide toxin TcdB middle/N-terminal domain-containing protein</fullName>
    </recommendedName>
</protein>
<reference evidence="1" key="1">
    <citation type="journal article" date="2014" name="Front. Microbiol.">
        <title>High frequency of phylogenetically diverse reductive dehalogenase-homologous genes in deep subseafloor sedimentary metagenomes.</title>
        <authorList>
            <person name="Kawai M."/>
            <person name="Futagami T."/>
            <person name="Toyoda A."/>
            <person name="Takaki Y."/>
            <person name="Nishi S."/>
            <person name="Hori S."/>
            <person name="Arai W."/>
            <person name="Tsubouchi T."/>
            <person name="Morono Y."/>
            <person name="Uchiyama I."/>
            <person name="Ito T."/>
            <person name="Fujiyama A."/>
            <person name="Inagaki F."/>
            <person name="Takami H."/>
        </authorList>
    </citation>
    <scope>NUCLEOTIDE SEQUENCE</scope>
    <source>
        <strain evidence="1">Expedition CK06-06</strain>
    </source>
</reference>
<sequence>RTDVTVGPGVSDDTTFEVFKYDGLSRLRHAEDDDSLVLRSYDSISNVVSETLHGEVTASVYDGVRNEVRCTYPSGREISTTYDELERKKEISDADGFIAEYSYIGPSRVEQRRHGNGTQIDMFYDGIDGVPHPVGDFGFKNMVRSLHTRTADGGVLEDMKFTWDRMRNKTAWQDGTAKRPDRTFSYDSIYRMVESVRENRIQYEFDGVGNRVDVTTDGVRASYTLDAVLPDPGDAVMNQYTTTPFASQIHDRNGGLIGQSRVGEIHDESLSRDYANRLVSLERSDTNAKYLYD</sequence>
<evidence type="ECO:0008006" key="2">
    <source>
        <dbReference type="Google" id="ProtNLM"/>
    </source>
</evidence>
<accession>X1C1B3</accession>